<feature type="transmembrane region" description="Helical" evidence="1">
    <location>
        <begin position="35"/>
        <end position="57"/>
    </location>
</feature>
<dbReference type="RefSeq" id="WP_221427706.1">
    <property type="nucleotide sequence ID" value="NZ_CP081296.1"/>
</dbReference>
<evidence type="ECO:0000313" key="3">
    <source>
        <dbReference type="EMBL" id="QZD92003.1"/>
    </source>
</evidence>
<dbReference type="Pfam" id="PF11127">
    <property type="entry name" value="YgaP-like_TM"/>
    <property type="match status" value="1"/>
</dbReference>
<evidence type="ECO:0000256" key="1">
    <source>
        <dbReference type="SAM" id="Phobius"/>
    </source>
</evidence>
<protein>
    <submittedName>
        <fullName evidence="3">DUF2892 domain-containing protein</fullName>
    </submittedName>
</protein>
<dbReference type="Proteomes" id="UP000824300">
    <property type="component" value="Chromosome"/>
</dbReference>
<gene>
    <name evidence="3" type="ORF">K3162_10650</name>
</gene>
<evidence type="ECO:0000313" key="4">
    <source>
        <dbReference type="Proteomes" id="UP000824300"/>
    </source>
</evidence>
<keyword evidence="1" id="KW-0812">Transmembrane</keyword>
<sequence length="65" mass="6691">MTKNMGSLDKTVRLIAAVVLIALAATGTISGVFAIAAYVVAAIFVVTSMVSVCPAYLPFGISTRK</sequence>
<keyword evidence="4" id="KW-1185">Reference proteome</keyword>
<keyword evidence="1" id="KW-1133">Transmembrane helix</keyword>
<keyword evidence="1" id="KW-0472">Membrane</keyword>
<organism evidence="3 4">
    <name type="scientific">Qipengyuania xiapuensis</name>
    <dbReference type="NCBI Taxonomy" id="2867236"/>
    <lineage>
        <taxon>Bacteria</taxon>
        <taxon>Pseudomonadati</taxon>
        <taxon>Pseudomonadota</taxon>
        <taxon>Alphaproteobacteria</taxon>
        <taxon>Sphingomonadales</taxon>
        <taxon>Erythrobacteraceae</taxon>
        <taxon>Qipengyuania</taxon>
    </lineage>
</organism>
<feature type="domain" description="Inner membrane protein YgaP-like transmembrane" evidence="2">
    <location>
        <begin position="1"/>
        <end position="64"/>
    </location>
</feature>
<name>A0ABX8ZSK5_9SPHN</name>
<accession>A0ABX8ZSK5</accession>
<evidence type="ECO:0000259" key="2">
    <source>
        <dbReference type="Pfam" id="PF11127"/>
    </source>
</evidence>
<dbReference type="InterPro" id="IPR021309">
    <property type="entry name" value="YgaP-like_TM"/>
</dbReference>
<feature type="transmembrane region" description="Helical" evidence="1">
    <location>
        <begin position="12"/>
        <end position="29"/>
    </location>
</feature>
<proteinExistence type="predicted"/>
<reference evidence="3 4" key="1">
    <citation type="submission" date="2021-08" db="EMBL/GenBank/DDBJ databases">
        <title>Comparative Genomics Analysis of the Genus Qipengyuania Reveals Extensive Genetic Diversity and Metabolic Versatility, Including the Description of Fifteen Novel Species.</title>
        <authorList>
            <person name="Liu Y."/>
        </authorList>
    </citation>
    <scope>NUCLEOTIDE SEQUENCE [LARGE SCALE GENOMIC DNA]</scope>
    <source>
        <strain evidence="3 4">1NDW3</strain>
    </source>
</reference>
<dbReference type="EMBL" id="CP081296">
    <property type="protein sequence ID" value="QZD92003.1"/>
    <property type="molecule type" value="Genomic_DNA"/>
</dbReference>